<dbReference type="EMBL" id="KZ821220">
    <property type="protein sequence ID" value="PYH49083.1"/>
    <property type="molecule type" value="Genomic_DNA"/>
</dbReference>
<proteinExistence type="predicted"/>
<dbReference type="RefSeq" id="XP_025435065.1">
    <property type="nucleotide sequence ID" value="XM_025577876.1"/>
</dbReference>
<reference evidence="2 3" key="1">
    <citation type="submission" date="2016-12" db="EMBL/GenBank/DDBJ databases">
        <title>The genomes of Aspergillus section Nigri reveals drivers in fungal speciation.</title>
        <authorList>
            <consortium name="DOE Joint Genome Institute"/>
            <person name="Vesth T.C."/>
            <person name="Nybo J."/>
            <person name="Theobald S."/>
            <person name="Brandl J."/>
            <person name="Frisvad J.C."/>
            <person name="Nielsen K.F."/>
            <person name="Lyhne E.K."/>
            <person name="Kogle M.E."/>
            <person name="Kuo A."/>
            <person name="Riley R."/>
            <person name="Clum A."/>
            <person name="Nolan M."/>
            <person name="Lipzen A."/>
            <person name="Salamov A."/>
            <person name="Henrissat B."/>
            <person name="Wiebenga A."/>
            <person name="De Vries R.P."/>
            <person name="Grigoriev I.V."/>
            <person name="Mortensen U.H."/>
            <person name="Andersen M.R."/>
            <person name="Baker S.E."/>
        </authorList>
    </citation>
    <scope>NUCLEOTIDE SEQUENCE [LARGE SCALE GENOMIC DNA]</scope>
    <source>
        <strain evidence="2 3">JOP 1030-1</strain>
    </source>
</reference>
<dbReference type="GeneID" id="37079105"/>
<feature type="signal peptide" evidence="1">
    <location>
        <begin position="1"/>
        <end position="21"/>
    </location>
</feature>
<evidence type="ECO:0000313" key="3">
    <source>
        <dbReference type="Proteomes" id="UP000248349"/>
    </source>
</evidence>
<keyword evidence="3" id="KW-1185">Reference proteome</keyword>
<protein>
    <submittedName>
        <fullName evidence="2">Uncharacterized protein</fullName>
    </submittedName>
</protein>
<dbReference type="Proteomes" id="UP000248349">
    <property type="component" value="Unassembled WGS sequence"/>
</dbReference>
<name>A0A318ZXM6_9EURO</name>
<sequence length="96" mass="10111">MVKATTIALAIMATISPFAAASNCQTGLQYCGYNLLKRGNYYAQIVNALEAAGYPTDSAHVENTFFQCLGGSNGDIEVLQYCSACQDGGSNHSDSC</sequence>
<keyword evidence="1" id="KW-0732">Signal</keyword>
<feature type="chain" id="PRO_5016433939" evidence="1">
    <location>
        <begin position="22"/>
        <end position="96"/>
    </location>
</feature>
<accession>A0A318ZXM6</accession>
<dbReference type="OrthoDB" id="4186099at2759"/>
<dbReference type="STRING" id="1450539.A0A318ZXM6"/>
<evidence type="ECO:0000256" key="1">
    <source>
        <dbReference type="SAM" id="SignalP"/>
    </source>
</evidence>
<evidence type="ECO:0000313" key="2">
    <source>
        <dbReference type="EMBL" id="PYH49083.1"/>
    </source>
</evidence>
<organism evidence="2 3">
    <name type="scientific">Aspergillus saccharolyticus JOP 1030-1</name>
    <dbReference type="NCBI Taxonomy" id="1450539"/>
    <lineage>
        <taxon>Eukaryota</taxon>
        <taxon>Fungi</taxon>
        <taxon>Dikarya</taxon>
        <taxon>Ascomycota</taxon>
        <taxon>Pezizomycotina</taxon>
        <taxon>Eurotiomycetes</taxon>
        <taxon>Eurotiomycetidae</taxon>
        <taxon>Eurotiales</taxon>
        <taxon>Aspergillaceae</taxon>
        <taxon>Aspergillus</taxon>
        <taxon>Aspergillus subgen. Circumdati</taxon>
    </lineage>
</organism>
<gene>
    <name evidence="2" type="ORF">BP01DRAFT_388907</name>
</gene>
<dbReference type="AlphaFoldDB" id="A0A318ZXM6"/>